<sequence>MVYKSLTDIPRNVKEGIDWLIALRGTDAETNFNAMGVALHKLLADKPVGTMKVPALENVKQISKQFMEQTQLSSYGFVREMISRYNKRMSKRKPCFLYKSFIRGDQDECHYMNVVKAHNVTAELMSAQMTGITSSCERFLGHIRNPGKYKSAYSPEATWQASCAQDPEGCAVIFVGIAPMLYAGIICLWLASAPPLLRWSETTDNTHLRIVMKELGYVVPECLDGLTRLHVREALRDMHHRLLDVVYDMAGFWAFY</sequence>
<keyword evidence="1" id="KW-0472">Membrane</keyword>
<protein>
    <submittedName>
        <fullName evidence="2">Uncharacterized protein</fullName>
    </submittedName>
</protein>
<dbReference type="VEuPathDB" id="PiroplasmaDB:BBBOND_0402300"/>
<dbReference type="GeneID" id="24566282"/>
<evidence type="ECO:0000313" key="3">
    <source>
        <dbReference type="Proteomes" id="UP000033188"/>
    </source>
</evidence>
<keyword evidence="1" id="KW-1133">Transmembrane helix</keyword>
<proteinExistence type="predicted"/>
<evidence type="ECO:0000256" key="1">
    <source>
        <dbReference type="SAM" id="Phobius"/>
    </source>
</evidence>
<dbReference type="EMBL" id="LK391710">
    <property type="protein sequence ID" value="CDR97741.1"/>
    <property type="molecule type" value="Genomic_DNA"/>
</dbReference>
<gene>
    <name evidence="2" type="ORF">BBBOND_0402300</name>
</gene>
<feature type="transmembrane region" description="Helical" evidence="1">
    <location>
        <begin position="171"/>
        <end position="191"/>
    </location>
</feature>
<dbReference type="KEGG" id="bbig:BBBOND_0402300"/>
<dbReference type="AlphaFoldDB" id="A0A061DAM8"/>
<accession>A0A061DAM8</accession>
<reference evidence="3" key="1">
    <citation type="journal article" date="2014" name="Nucleic Acids Res.">
        <title>The evolutionary dynamics of variant antigen genes in Babesia reveal a history of genomic innovation underlying host-parasite interaction.</title>
        <authorList>
            <person name="Jackson A.P."/>
            <person name="Otto T.D."/>
            <person name="Darby A."/>
            <person name="Ramaprasad A."/>
            <person name="Xia D."/>
            <person name="Echaide I.E."/>
            <person name="Farber M."/>
            <person name="Gahlot S."/>
            <person name="Gamble J."/>
            <person name="Gupta D."/>
            <person name="Gupta Y."/>
            <person name="Jackson L."/>
            <person name="Malandrin L."/>
            <person name="Malas T.B."/>
            <person name="Moussa E."/>
            <person name="Nair M."/>
            <person name="Reid A.J."/>
            <person name="Sanders M."/>
            <person name="Sharma J."/>
            <person name="Tracey A."/>
            <person name="Quail M.A."/>
            <person name="Weir W."/>
            <person name="Wastling J.M."/>
            <person name="Hall N."/>
            <person name="Willadsen P."/>
            <person name="Lingelbach K."/>
            <person name="Shiels B."/>
            <person name="Tait A."/>
            <person name="Berriman M."/>
            <person name="Allred D.R."/>
            <person name="Pain A."/>
        </authorList>
    </citation>
    <scope>NUCLEOTIDE SEQUENCE [LARGE SCALE GENOMIC DNA]</scope>
    <source>
        <strain evidence="3">Bond</strain>
    </source>
</reference>
<keyword evidence="3" id="KW-1185">Reference proteome</keyword>
<dbReference type="OrthoDB" id="627829at2759"/>
<keyword evidence="1" id="KW-0812">Transmembrane</keyword>
<name>A0A061DAM8_BABBI</name>
<dbReference type="Proteomes" id="UP000033188">
    <property type="component" value="Chromosome 4"/>
</dbReference>
<evidence type="ECO:0000313" key="2">
    <source>
        <dbReference type="EMBL" id="CDR97741.1"/>
    </source>
</evidence>
<dbReference type="RefSeq" id="XP_012769927.1">
    <property type="nucleotide sequence ID" value="XM_012914473.1"/>
</dbReference>
<organism evidence="2 3">
    <name type="scientific">Babesia bigemina</name>
    <dbReference type="NCBI Taxonomy" id="5866"/>
    <lineage>
        <taxon>Eukaryota</taxon>
        <taxon>Sar</taxon>
        <taxon>Alveolata</taxon>
        <taxon>Apicomplexa</taxon>
        <taxon>Aconoidasida</taxon>
        <taxon>Piroplasmida</taxon>
        <taxon>Babesiidae</taxon>
        <taxon>Babesia</taxon>
    </lineage>
</organism>